<keyword evidence="1" id="KW-0472">Membrane</keyword>
<feature type="transmembrane region" description="Helical" evidence="1">
    <location>
        <begin position="6"/>
        <end position="21"/>
    </location>
</feature>
<keyword evidence="3" id="KW-1185">Reference proteome</keyword>
<reference evidence="3" key="2">
    <citation type="submission" date="2015-01" db="EMBL/GenBank/DDBJ databases">
        <title>Evolutionary Origins and Diversification of the Mycorrhizal Mutualists.</title>
        <authorList>
            <consortium name="DOE Joint Genome Institute"/>
            <consortium name="Mycorrhizal Genomics Consortium"/>
            <person name="Kohler A."/>
            <person name="Kuo A."/>
            <person name="Nagy L.G."/>
            <person name="Floudas D."/>
            <person name="Copeland A."/>
            <person name="Barry K.W."/>
            <person name="Cichocki N."/>
            <person name="Veneault-Fourrey C."/>
            <person name="LaButti K."/>
            <person name="Lindquist E.A."/>
            <person name="Lipzen A."/>
            <person name="Lundell T."/>
            <person name="Morin E."/>
            <person name="Murat C."/>
            <person name="Riley R."/>
            <person name="Ohm R."/>
            <person name="Sun H."/>
            <person name="Tunlid A."/>
            <person name="Henrissat B."/>
            <person name="Grigoriev I.V."/>
            <person name="Hibbett D.S."/>
            <person name="Martin F."/>
        </authorList>
    </citation>
    <scope>NUCLEOTIDE SEQUENCE [LARGE SCALE GENOMIC DNA]</scope>
    <source>
        <strain evidence="3">Ve08.2h10</strain>
    </source>
</reference>
<evidence type="ECO:0000256" key="1">
    <source>
        <dbReference type="SAM" id="Phobius"/>
    </source>
</evidence>
<name>A0A0D0DGG4_9AGAM</name>
<keyword evidence="1" id="KW-1133">Transmembrane helix</keyword>
<gene>
    <name evidence="2" type="ORF">PAXRUDRAFT_700587</name>
</gene>
<dbReference type="Proteomes" id="UP000054538">
    <property type="component" value="Unassembled WGS sequence"/>
</dbReference>
<evidence type="ECO:0000313" key="2">
    <source>
        <dbReference type="EMBL" id="KIK83951.1"/>
    </source>
</evidence>
<dbReference type="InParanoid" id="A0A0D0DGG4"/>
<keyword evidence="1" id="KW-0812">Transmembrane</keyword>
<dbReference type="EMBL" id="KN825582">
    <property type="protein sequence ID" value="KIK83951.1"/>
    <property type="molecule type" value="Genomic_DNA"/>
</dbReference>
<dbReference type="HOGENOM" id="CLU_2413957_0_0_1"/>
<evidence type="ECO:0000313" key="3">
    <source>
        <dbReference type="Proteomes" id="UP000054538"/>
    </source>
</evidence>
<reference evidence="2 3" key="1">
    <citation type="submission" date="2014-04" db="EMBL/GenBank/DDBJ databases">
        <authorList>
            <consortium name="DOE Joint Genome Institute"/>
            <person name="Kuo A."/>
            <person name="Kohler A."/>
            <person name="Jargeat P."/>
            <person name="Nagy L.G."/>
            <person name="Floudas D."/>
            <person name="Copeland A."/>
            <person name="Barry K.W."/>
            <person name="Cichocki N."/>
            <person name="Veneault-Fourrey C."/>
            <person name="LaButti K."/>
            <person name="Lindquist E.A."/>
            <person name="Lipzen A."/>
            <person name="Lundell T."/>
            <person name="Morin E."/>
            <person name="Murat C."/>
            <person name="Sun H."/>
            <person name="Tunlid A."/>
            <person name="Henrissat B."/>
            <person name="Grigoriev I.V."/>
            <person name="Hibbett D.S."/>
            <person name="Martin F."/>
            <person name="Nordberg H.P."/>
            <person name="Cantor M.N."/>
            <person name="Hua S.X."/>
        </authorList>
    </citation>
    <scope>NUCLEOTIDE SEQUENCE [LARGE SCALE GENOMIC DNA]</scope>
    <source>
        <strain evidence="2 3">Ve08.2h10</strain>
    </source>
</reference>
<sequence>MTLILGLDLVGVLQVGLYIFFDRNRAARRTRMASIVPEGDFRHFITHTWTIHQLYNTRLFIWMKNMARNLKIISPRTFGHKDQLQNERGGYV</sequence>
<organism evidence="2 3">
    <name type="scientific">Paxillus rubicundulus Ve08.2h10</name>
    <dbReference type="NCBI Taxonomy" id="930991"/>
    <lineage>
        <taxon>Eukaryota</taxon>
        <taxon>Fungi</taxon>
        <taxon>Dikarya</taxon>
        <taxon>Basidiomycota</taxon>
        <taxon>Agaricomycotina</taxon>
        <taxon>Agaricomycetes</taxon>
        <taxon>Agaricomycetidae</taxon>
        <taxon>Boletales</taxon>
        <taxon>Paxilineae</taxon>
        <taxon>Paxillaceae</taxon>
        <taxon>Paxillus</taxon>
    </lineage>
</organism>
<dbReference type="AlphaFoldDB" id="A0A0D0DGG4"/>
<protein>
    <submittedName>
        <fullName evidence="2">Uncharacterized protein</fullName>
    </submittedName>
</protein>
<accession>A0A0D0DGG4</accession>
<proteinExistence type="predicted"/>